<keyword evidence="3" id="KW-1185">Reference proteome</keyword>
<gene>
    <name evidence="2" type="ORF">H3H45_09630</name>
</gene>
<feature type="compositionally biased region" description="Basic and acidic residues" evidence="1">
    <location>
        <begin position="53"/>
        <end position="66"/>
    </location>
</feature>
<dbReference type="RefSeq" id="WP_182833512.1">
    <property type="nucleotide sequence ID" value="NZ_JACJFN010000002.1"/>
</dbReference>
<proteinExistence type="predicted"/>
<comment type="caution">
    <text evidence="2">The sequence shown here is derived from an EMBL/GenBank/DDBJ whole genome shotgun (WGS) entry which is preliminary data.</text>
</comment>
<reference evidence="2 3" key="1">
    <citation type="submission" date="2020-08" db="EMBL/GenBank/DDBJ databases">
        <authorList>
            <person name="Kim C.M."/>
        </authorList>
    </citation>
    <scope>NUCLEOTIDE SEQUENCE [LARGE SCALE GENOMIC DNA]</scope>
    <source>
        <strain evidence="2 3">SR9</strain>
    </source>
</reference>
<accession>A0A7W4DBE1</accession>
<sequence length="66" mass="7217">MSEVAERGWVVRLGLCVVPFSSHQEAGQFVERLQQRLSAPHPLPLEVATPSSDGHEAVTKRAEHAS</sequence>
<dbReference type="EMBL" id="JACJFN010000002">
    <property type="protein sequence ID" value="MBB1519496.1"/>
    <property type="molecule type" value="Genomic_DNA"/>
</dbReference>
<evidence type="ECO:0000256" key="1">
    <source>
        <dbReference type="SAM" id="MobiDB-lite"/>
    </source>
</evidence>
<organism evidence="2 3">
    <name type="scientific">Aquipseudomonas guryensis</name>
    <dbReference type="NCBI Taxonomy" id="2759165"/>
    <lineage>
        <taxon>Bacteria</taxon>
        <taxon>Pseudomonadati</taxon>
        <taxon>Pseudomonadota</taxon>
        <taxon>Gammaproteobacteria</taxon>
        <taxon>Pseudomonadales</taxon>
        <taxon>Pseudomonadaceae</taxon>
        <taxon>Aquipseudomonas</taxon>
    </lineage>
</organism>
<evidence type="ECO:0000313" key="3">
    <source>
        <dbReference type="Proteomes" id="UP000581189"/>
    </source>
</evidence>
<name>A0A7W4DBE1_9GAMM</name>
<evidence type="ECO:0000313" key="2">
    <source>
        <dbReference type="EMBL" id="MBB1519496.1"/>
    </source>
</evidence>
<feature type="region of interest" description="Disordered" evidence="1">
    <location>
        <begin position="43"/>
        <end position="66"/>
    </location>
</feature>
<dbReference type="AlphaFoldDB" id="A0A7W4DBE1"/>
<protein>
    <submittedName>
        <fullName evidence="2">Uncharacterized protein</fullName>
    </submittedName>
</protein>
<dbReference type="Proteomes" id="UP000581189">
    <property type="component" value="Unassembled WGS sequence"/>
</dbReference>